<proteinExistence type="predicted"/>
<gene>
    <name evidence="1" type="ORF">SAMN05444351_1539</name>
</gene>
<dbReference type="STRING" id="1070870.SAMN05444351_1539"/>
<dbReference type="Proteomes" id="UP000184471">
    <property type="component" value="Unassembled WGS sequence"/>
</dbReference>
<accession>A0A1M5G453</accession>
<dbReference type="InterPro" id="IPR020835">
    <property type="entry name" value="Catalase_sf"/>
</dbReference>
<evidence type="ECO:0008006" key="3">
    <source>
        <dbReference type="Google" id="ProtNLM"/>
    </source>
</evidence>
<dbReference type="GO" id="GO:0020037">
    <property type="term" value="F:heme binding"/>
    <property type="evidence" value="ECO:0007669"/>
    <property type="project" value="InterPro"/>
</dbReference>
<organism evidence="1 2">
    <name type="scientific">Geodermatophilus nigrescens</name>
    <dbReference type="NCBI Taxonomy" id="1070870"/>
    <lineage>
        <taxon>Bacteria</taxon>
        <taxon>Bacillati</taxon>
        <taxon>Actinomycetota</taxon>
        <taxon>Actinomycetes</taxon>
        <taxon>Geodermatophilales</taxon>
        <taxon>Geodermatophilaceae</taxon>
        <taxon>Geodermatophilus</taxon>
    </lineage>
</organism>
<keyword evidence="2" id="KW-1185">Reference proteome</keyword>
<evidence type="ECO:0000313" key="2">
    <source>
        <dbReference type="Proteomes" id="UP000184471"/>
    </source>
</evidence>
<dbReference type="EMBL" id="FQVX01000001">
    <property type="protein sequence ID" value="SHF98503.1"/>
    <property type="molecule type" value="Genomic_DNA"/>
</dbReference>
<dbReference type="AlphaFoldDB" id="A0A1M5G453"/>
<evidence type="ECO:0000313" key="1">
    <source>
        <dbReference type="EMBL" id="SHF98503.1"/>
    </source>
</evidence>
<dbReference type="SUPFAM" id="SSF56634">
    <property type="entry name" value="Heme-dependent catalase-like"/>
    <property type="match status" value="1"/>
</dbReference>
<dbReference type="OrthoDB" id="3368165at2"/>
<dbReference type="RefSeq" id="WP_073419379.1">
    <property type="nucleotide sequence ID" value="NZ_FQVX01000001.1"/>
</dbReference>
<name>A0A1M5G453_9ACTN</name>
<protein>
    <recommendedName>
        <fullName evidence="3">Phosphodiesterase</fullName>
    </recommendedName>
</protein>
<sequence>MPLRSLDPLAVPRALTSSALALGTAVRGARVFHPRGAARAATVETDGGGSWGARLLDEAGRHDAVVRISRGAGLPEPLPDVVGLAVRLDGLGRGGGPLDLLVNTAGGPPGLRHVFLPAPLGRTFSSVLPYRTGSGRTVLLGAREAGDGYDLLAAPLAGGWARWGRLTLGDPLPSTVSEELRFRPTLGADDLQPVALFRAVRDLSYRLSQAVRP</sequence>
<reference evidence="1 2" key="1">
    <citation type="submission" date="2016-11" db="EMBL/GenBank/DDBJ databases">
        <authorList>
            <person name="Jaros S."/>
            <person name="Januszkiewicz K."/>
            <person name="Wedrychowicz H."/>
        </authorList>
    </citation>
    <scope>NUCLEOTIDE SEQUENCE [LARGE SCALE GENOMIC DNA]</scope>
    <source>
        <strain evidence="1 2">DSM 45408</strain>
    </source>
</reference>